<dbReference type="OrthoDB" id="677887at2"/>
<dbReference type="SUPFAM" id="SSF52172">
    <property type="entry name" value="CheY-like"/>
    <property type="match status" value="1"/>
</dbReference>
<keyword evidence="5" id="KW-1185">Reference proteome</keyword>
<dbReference type="RefSeq" id="WP_131561883.1">
    <property type="nucleotide sequence ID" value="NZ_SJSN01000018.1"/>
</dbReference>
<evidence type="ECO:0000259" key="3">
    <source>
        <dbReference type="PROSITE" id="PS50110"/>
    </source>
</evidence>
<dbReference type="SMART" id="SM00448">
    <property type="entry name" value="REC"/>
    <property type="match status" value="1"/>
</dbReference>
<evidence type="ECO:0000256" key="2">
    <source>
        <dbReference type="PROSITE-ProRule" id="PRU00169"/>
    </source>
</evidence>
<proteinExistence type="predicted"/>
<dbReference type="InterPro" id="IPR050595">
    <property type="entry name" value="Bact_response_regulator"/>
</dbReference>
<dbReference type="Pfam" id="PF00072">
    <property type="entry name" value="Response_reg"/>
    <property type="match status" value="1"/>
</dbReference>
<accession>A0A4R0NQS7</accession>
<feature type="domain" description="Response regulatory" evidence="3">
    <location>
        <begin position="3"/>
        <end position="117"/>
    </location>
</feature>
<reference evidence="4 5" key="1">
    <citation type="submission" date="2019-02" db="EMBL/GenBank/DDBJ databases">
        <title>Pedobacter sp. RP-3-11 sp. nov., isolated from Arctic soil.</title>
        <authorList>
            <person name="Dahal R.H."/>
        </authorList>
    </citation>
    <scope>NUCLEOTIDE SEQUENCE [LARGE SCALE GENOMIC DNA]</scope>
    <source>
        <strain evidence="4 5">RP-3-11</strain>
    </source>
</reference>
<dbReference type="PANTHER" id="PTHR44591">
    <property type="entry name" value="STRESS RESPONSE REGULATOR PROTEIN 1"/>
    <property type="match status" value="1"/>
</dbReference>
<dbReference type="InterPro" id="IPR001789">
    <property type="entry name" value="Sig_transdc_resp-reg_receiver"/>
</dbReference>
<gene>
    <name evidence="4" type="ORF">EZ449_19025</name>
</gene>
<feature type="modified residue" description="4-aspartylphosphate" evidence="2">
    <location>
        <position position="52"/>
    </location>
</feature>
<evidence type="ECO:0000313" key="5">
    <source>
        <dbReference type="Proteomes" id="UP000291485"/>
    </source>
</evidence>
<evidence type="ECO:0000313" key="4">
    <source>
        <dbReference type="EMBL" id="TCD02153.1"/>
    </source>
</evidence>
<dbReference type="EMBL" id="SJSN01000018">
    <property type="protein sequence ID" value="TCD02153.1"/>
    <property type="molecule type" value="Genomic_DNA"/>
</dbReference>
<dbReference type="InterPro" id="IPR011006">
    <property type="entry name" value="CheY-like_superfamily"/>
</dbReference>
<dbReference type="PROSITE" id="PS50110">
    <property type="entry name" value="RESPONSE_REGULATORY"/>
    <property type="match status" value="1"/>
</dbReference>
<evidence type="ECO:0000256" key="1">
    <source>
        <dbReference type="ARBA" id="ARBA00022553"/>
    </source>
</evidence>
<organism evidence="4 5">
    <name type="scientific">Pedobacter frigidisoli</name>
    <dbReference type="NCBI Taxonomy" id="2530455"/>
    <lineage>
        <taxon>Bacteria</taxon>
        <taxon>Pseudomonadati</taxon>
        <taxon>Bacteroidota</taxon>
        <taxon>Sphingobacteriia</taxon>
        <taxon>Sphingobacteriales</taxon>
        <taxon>Sphingobacteriaceae</taxon>
        <taxon>Pedobacter</taxon>
    </lineage>
</organism>
<dbReference type="Proteomes" id="UP000291485">
    <property type="component" value="Unassembled WGS sequence"/>
</dbReference>
<dbReference type="Gene3D" id="3.40.50.2300">
    <property type="match status" value="1"/>
</dbReference>
<dbReference type="PANTHER" id="PTHR44591:SF3">
    <property type="entry name" value="RESPONSE REGULATORY DOMAIN-CONTAINING PROTEIN"/>
    <property type="match status" value="1"/>
</dbReference>
<keyword evidence="1 2" id="KW-0597">Phosphoprotein</keyword>
<dbReference type="GO" id="GO:0000160">
    <property type="term" value="P:phosphorelay signal transduction system"/>
    <property type="evidence" value="ECO:0007669"/>
    <property type="project" value="InterPro"/>
</dbReference>
<dbReference type="AlphaFoldDB" id="A0A4R0NQS7"/>
<protein>
    <submittedName>
        <fullName evidence="4">Response regulator transcription factor</fullName>
    </submittedName>
</protein>
<comment type="caution">
    <text evidence="4">The sequence shown here is derived from an EMBL/GenBank/DDBJ whole genome shotgun (WGS) entry which is preliminary data.</text>
</comment>
<sequence length="121" mass="13585">MSKILVLEDDSATLDVIKLLFELEGYQVLGISDHSILFDAIEKYLPSVILMDVIIGQADGRDICQLLKSSVYKDIPVLLMSVVNNFHSDLEHPMIADDYIDKPFDLDVMVSKVKTLIDNSN</sequence>
<name>A0A4R0NQS7_9SPHI</name>